<dbReference type="NCBIfam" id="NF045482">
    <property type="entry name" value="Endoglyc_H"/>
    <property type="match status" value="1"/>
</dbReference>
<comment type="similarity">
    <text evidence="4">Belongs to the glycosyl hydrolase 18 family.</text>
</comment>
<dbReference type="Pfam" id="PF00704">
    <property type="entry name" value="Glyco_hydro_18"/>
    <property type="match status" value="1"/>
</dbReference>
<dbReference type="PROSITE" id="PS51910">
    <property type="entry name" value="GH18_2"/>
    <property type="match status" value="1"/>
</dbReference>
<evidence type="ECO:0000259" key="6">
    <source>
        <dbReference type="PROSITE" id="PS51910"/>
    </source>
</evidence>
<keyword evidence="8" id="KW-1185">Reference proteome</keyword>
<dbReference type="InterPro" id="IPR001579">
    <property type="entry name" value="Glyco_hydro_18_chit_AS"/>
</dbReference>
<organism evidence="7 8">
    <name type="scientific">Catenulispora subtropica</name>
    <dbReference type="NCBI Taxonomy" id="450798"/>
    <lineage>
        <taxon>Bacteria</taxon>
        <taxon>Bacillati</taxon>
        <taxon>Actinomycetota</taxon>
        <taxon>Actinomycetes</taxon>
        <taxon>Catenulisporales</taxon>
        <taxon>Catenulisporaceae</taxon>
        <taxon>Catenulispora</taxon>
    </lineage>
</organism>
<dbReference type="Proteomes" id="UP001499854">
    <property type="component" value="Unassembled WGS sequence"/>
</dbReference>
<dbReference type="Gene3D" id="3.20.20.80">
    <property type="entry name" value="Glycosidases"/>
    <property type="match status" value="1"/>
</dbReference>
<sequence length="310" mass="32733">MQLRSRTRWTAALAGTLTLAFSAVAGVAQAAPRGSAATAAAKPAAAKSGPVSVAYVEVNSNSMVNVGKYKLADSGANVFDIGVIFAANINYDGTNAYLYFNPQVQSVLDNAATQIRPLQAKGIKVELSILGNHQGAGFANFPSKAAASAFAKQLSDAVTKYGLDGIDFDDEYADYGVNGTGQPNNSSFVYLIQALRGYMPNKLITLYDIGPSSTRLSYKGVNVTSMFNYAWNPWYGSFDVPDIALPKSRLSPAAVDFGSTDSGTAADLAQQTVDGGYGVYLTYNLTSTDIHDYISSFTNVLYGANAVYTG</sequence>
<feature type="chain" id="PRO_5045665589" evidence="5">
    <location>
        <begin position="31"/>
        <end position="310"/>
    </location>
</feature>
<dbReference type="PROSITE" id="PS01095">
    <property type="entry name" value="GH18_1"/>
    <property type="match status" value="1"/>
</dbReference>
<feature type="signal peptide" evidence="5">
    <location>
        <begin position="1"/>
        <end position="30"/>
    </location>
</feature>
<evidence type="ECO:0000256" key="4">
    <source>
        <dbReference type="RuleBase" id="RU004453"/>
    </source>
</evidence>
<gene>
    <name evidence="7" type="ORF">GCM10009838_58530</name>
</gene>
<dbReference type="InterPro" id="IPR001223">
    <property type="entry name" value="Glyco_hydro18_cat"/>
</dbReference>
<feature type="domain" description="GH18" evidence="6">
    <location>
        <begin position="50"/>
        <end position="310"/>
    </location>
</feature>
<reference evidence="7 8" key="1">
    <citation type="journal article" date="2019" name="Int. J. Syst. Evol. Microbiol.">
        <title>The Global Catalogue of Microorganisms (GCM) 10K type strain sequencing project: providing services to taxonomists for standard genome sequencing and annotation.</title>
        <authorList>
            <consortium name="The Broad Institute Genomics Platform"/>
            <consortium name="The Broad Institute Genome Sequencing Center for Infectious Disease"/>
            <person name="Wu L."/>
            <person name="Ma J."/>
        </authorList>
    </citation>
    <scope>NUCLEOTIDE SEQUENCE [LARGE SCALE GENOMIC DNA]</scope>
    <source>
        <strain evidence="7 8">JCM 16013</strain>
    </source>
</reference>
<dbReference type="EMBL" id="BAAAQM010000039">
    <property type="protein sequence ID" value="GAA1988010.1"/>
    <property type="molecule type" value="Genomic_DNA"/>
</dbReference>
<dbReference type="InterPro" id="IPR017853">
    <property type="entry name" value="GH"/>
</dbReference>
<evidence type="ECO:0000313" key="7">
    <source>
        <dbReference type="EMBL" id="GAA1988010.1"/>
    </source>
</evidence>
<evidence type="ECO:0000256" key="5">
    <source>
        <dbReference type="SAM" id="SignalP"/>
    </source>
</evidence>
<keyword evidence="1 3" id="KW-0378">Hydrolase</keyword>
<evidence type="ECO:0000256" key="1">
    <source>
        <dbReference type="ARBA" id="ARBA00022801"/>
    </source>
</evidence>
<evidence type="ECO:0000313" key="8">
    <source>
        <dbReference type="Proteomes" id="UP001499854"/>
    </source>
</evidence>
<dbReference type="SUPFAM" id="SSF51445">
    <property type="entry name" value="(Trans)glycosidases"/>
    <property type="match status" value="1"/>
</dbReference>
<protein>
    <submittedName>
        <fullName evidence="7">Endo-beta-N-acetylglucosaminidase family protein</fullName>
    </submittedName>
</protein>
<dbReference type="InterPro" id="IPR054861">
    <property type="entry name" value="Endoglyc_H"/>
</dbReference>
<dbReference type="RefSeq" id="WP_344660361.1">
    <property type="nucleotide sequence ID" value="NZ_BAAAQM010000039.1"/>
</dbReference>
<keyword evidence="5" id="KW-0732">Signal</keyword>
<evidence type="ECO:0000256" key="3">
    <source>
        <dbReference type="RuleBase" id="RU000489"/>
    </source>
</evidence>
<keyword evidence="2 3" id="KW-0326">Glycosidase</keyword>
<proteinExistence type="inferred from homology"/>
<name>A0ABN2SJU7_9ACTN</name>
<accession>A0ABN2SJU7</accession>
<evidence type="ECO:0000256" key="2">
    <source>
        <dbReference type="ARBA" id="ARBA00023295"/>
    </source>
</evidence>
<comment type="caution">
    <text evidence="7">The sequence shown here is derived from an EMBL/GenBank/DDBJ whole genome shotgun (WGS) entry which is preliminary data.</text>
</comment>